<sequence length="396" mass="41798">MPNQLSTQTLSNQTSSPFLTLAVSPAKVIRGAGVLASVAAEIAQLGTKPLIVAGNRTLNISQESLQPLFQAQQLQSLAASYGADCCEVSLKALRKAAKEHKADVIIGVGGGKALDTAKLVAHQLQLPVVTIPTSAATCAAWTALSNVYSETGAFLYDVALSRCPDLLILDYDLIQTAPQRTLVAGIGDAIAKWYEASVSSGHLQQTLIIAAVQQARILRDILLQKSAAALQSPGSEVWQEVVDATVLLAGVIGGLGGAQCRTVAAHAVHNGLTHIAGHTSIHGEKVAYGILVQLRLEEMVLGNQLATTARQQLLKFYAEIGLPKNLADLGLGNITLSELQTSAEITLAPNSDIHRLPFKVALEQLMAAMVSTTAPIDNREVNNRVSTRAMSEEVTE</sequence>
<dbReference type="EMBL" id="CP021056">
    <property type="protein sequence ID" value="QXE24914.1"/>
    <property type="molecule type" value="Genomic_DNA"/>
</dbReference>
<dbReference type="GO" id="GO:0046872">
    <property type="term" value="F:metal ion binding"/>
    <property type="evidence" value="ECO:0007669"/>
    <property type="project" value="UniProtKB-KW"/>
</dbReference>
<evidence type="ECO:0000256" key="2">
    <source>
        <dbReference type="ARBA" id="ARBA00022723"/>
    </source>
</evidence>
<dbReference type="InterPro" id="IPR018211">
    <property type="entry name" value="ADH_Fe_CS"/>
</dbReference>
<proteinExistence type="inferred from homology"/>
<accession>A0A975Y656</accession>
<dbReference type="InterPro" id="IPR016205">
    <property type="entry name" value="Glycerol_DH"/>
</dbReference>
<dbReference type="CDD" id="cd08550">
    <property type="entry name" value="GlyDH-like"/>
    <property type="match status" value="1"/>
</dbReference>
<comment type="cofactor">
    <cofactor evidence="4">
        <name>Zn(2+)</name>
        <dbReference type="ChEBI" id="CHEBI:29105"/>
    </cofactor>
    <text evidence="4">Binds 1 zinc ion per subunit.</text>
</comment>
<feature type="binding site" evidence="5">
    <location>
        <position position="142"/>
    </location>
    <ligand>
        <name>NAD(+)</name>
        <dbReference type="ChEBI" id="CHEBI:57540"/>
    </ligand>
</feature>
<evidence type="ECO:0000256" key="4">
    <source>
        <dbReference type="PIRSR" id="PIRSR000112-1"/>
    </source>
</evidence>
<dbReference type="GO" id="GO:0016614">
    <property type="term" value="F:oxidoreductase activity, acting on CH-OH group of donors"/>
    <property type="evidence" value="ECO:0007669"/>
    <property type="project" value="InterPro"/>
</dbReference>
<feature type="binding site" evidence="5">
    <location>
        <position position="144"/>
    </location>
    <ligand>
        <name>NAD(+)</name>
        <dbReference type="ChEBI" id="CHEBI:57540"/>
    </ligand>
</feature>
<feature type="domain" description="Alcohol dehydrogenase iron-type/glycerol dehydrogenase GldA" evidence="6">
    <location>
        <begin position="25"/>
        <end position="170"/>
    </location>
</feature>
<keyword evidence="3" id="KW-0560">Oxidoreductase</keyword>
<dbReference type="Proteomes" id="UP000683511">
    <property type="component" value="Chromosome"/>
</dbReference>
<dbReference type="KEGG" id="rsin:B6N60_03624"/>
<dbReference type="InterPro" id="IPR001670">
    <property type="entry name" value="ADH_Fe/GldA"/>
</dbReference>
<dbReference type="RefSeq" id="WP_190602253.1">
    <property type="nucleotide sequence ID" value="NZ_CP021056.1"/>
</dbReference>
<evidence type="ECO:0000256" key="3">
    <source>
        <dbReference type="ARBA" id="ARBA00023002"/>
    </source>
</evidence>
<dbReference type="Gene3D" id="3.40.50.1970">
    <property type="match status" value="1"/>
</dbReference>
<organism evidence="7 8">
    <name type="scientific">Richelia sinica FACHB-800</name>
    <dbReference type="NCBI Taxonomy" id="1357546"/>
    <lineage>
        <taxon>Bacteria</taxon>
        <taxon>Bacillati</taxon>
        <taxon>Cyanobacteriota</taxon>
        <taxon>Cyanophyceae</taxon>
        <taxon>Nostocales</taxon>
        <taxon>Nostocaceae</taxon>
        <taxon>Richelia</taxon>
    </lineage>
</organism>
<dbReference type="AlphaFoldDB" id="A0A975Y656"/>
<feature type="binding site" evidence="5">
    <location>
        <begin position="111"/>
        <end position="115"/>
    </location>
    <ligand>
        <name>NAD(+)</name>
        <dbReference type="ChEBI" id="CHEBI:57540"/>
    </ligand>
</feature>
<evidence type="ECO:0000259" key="6">
    <source>
        <dbReference type="Pfam" id="PF00465"/>
    </source>
</evidence>
<reference evidence="7" key="1">
    <citation type="submission" date="2017-04" db="EMBL/GenBank/DDBJ databases">
        <title>Genome deletions in a multicellular cyanobacterial endosymbiont for morphological adaptation in marine diatoms.</title>
        <authorList>
            <person name="Wang Y."/>
            <person name="Gao H."/>
            <person name="Li R."/>
            <person name="Xu X."/>
        </authorList>
    </citation>
    <scope>NUCLEOTIDE SEQUENCE</scope>
    <source>
        <strain evidence="7">FACHB 800</strain>
    </source>
</reference>
<keyword evidence="2 4" id="KW-0479">Metal-binding</keyword>
<gene>
    <name evidence="7" type="ORF">B6N60_03624</name>
</gene>
<name>A0A975Y656_9NOST</name>
<keyword evidence="8" id="KW-1185">Reference proteome</keyword>
<evidence type="ECO:0000256" key="1">
    <source>
        <dbReference type="ARBA" id="ARBA00007358"/>
    </source>
</evidence>
<dbReference type="PANTHER" id="PTHR43616:SF3">
    <property type="entry name" value="HYDROXYCARBOXYLATE DEHYDROGENASE A"/>
    <property type="match status" value="1"/>
</dbReference>
<dbReference type="SUPFAM" id="SSF56796">
    <property type="entry name" value="Dehydroquinate synthase-like"/>
    <property type="match status" value="1"/>
</dbReference>
<feature type="binding site" evidence="4">
    <location>
        <position position="282"/>
    </location>
    <ligand>
        <name>glycerol</name>
        <dbReference type="ChEBI" id="CHEBI:17754"/>
    </ligand>
</feature>
<dbReference type="Pfam" id="PF00465">
    <property type="entry name" value="Fe-ADH"/>
    <property type="match status" value="1"/>
</dbReference>
<evidence type="ECO:0000313" key="8">
    <source>
        <dbReference type="Proteomes" id="UP000683511"/>
    </source>
</evidence>
<feature type="binding site" evidence="5">
    <location>
        <position position="148"/>
    </location>
    <ligand>
        <name>NAD(+)</name>
        <dbReference type="ChEBI" id="CHEBI:57540"/>
    </ligand>
</feature>
<dbReference type="PANTHER" id="PTHR43616">
    <property type="entry name" value="GLYCEROL DEHYDROGENASE"/>
    <property type="match status" value="1"/>
</dbReference>
<dbReference type="PROSITE" id="PS00913">
    <property type="entry name" value="ADH_IRON_1"/>
    <property type="match status" value="1"/>
</dbReference>
<comment type="similarity">
    <text evidence="1">Belongs to the iron-containing alcohol dehydrogenase family.</text>
</comment>
<evidence type="ECO:0000256" key="5">
    <source>
        <dbReference type="PIRSR" id="PIRSR000112-3"/>
    </source>
</evidence>
<feature type="binding site" evidence="4">
    <location>
        <position position="188"/>
    </location>
    <ligand>
        <name>glycerol</name>
        <dbReference type="ChEBI" id="CHEBI:17754"/>
    </ligand>
</feature>
<feature type="binding site" evidence="4">
    <location>
        <position position="266"/>
    </location>
    <ligand>
        <name>glycerol</name>
        <dbReference type="ChEBI" id="CHEBI:17754"/>
    </ligand>
</feature>
<dbReference type="Gene3D" id="1.20.1090.10">
    <property type="entry name" value="Dehydroquinate synthase-like - alpha domain"/>
    <property type="match status" value="1"/>
</dbReference>
<protein>
    <submittedName>
        <fullName evidence="7">Glycerol dehydrogenase</fullName>
    </submittedName>
</protein>
<keyword evidence="5" id="KW-0520">NAD</keyword>
<keyword evidence="4" id="KW-0862">Zinc</keyword>
<dbReference type="PIRSF" id="PIRSF000112">
    <property type="entry name" value="Glycerol_dehydrogenase"/>
    <property type="match status" value="1"/>
</dbReference>
<evidence type="ECO:0000313" key="7">
    <source>
        <dbReference type="EMBL" id="QXE24914.1"/>
    </source>
</evidence>